<feature type="transmembrane region" description="Helical" evidence="3">
    <location>
        <begin position="550"/>
        <end position="572"/>
    </location>
</feature>
<feature type="transmembrane region" description="Helical" evidence="3">
    <location>
        <begin position="867"/>
        <end position="891"/>
    </location>
</feature>
<dbReference type="SUPFAM" id="SSF53383">
    <property type="entry name" value="PLP-dependent transferases"/>
    <property type="match status" value="1"/>
</dbReference>
<dbReference type="InterPro" id="IPR036259">
    <property type="entry name" value="MFS_trans_sf"/>
</dbReference>
<dbReference type="Pfam" id="PF07690">
    <property type="entry name" value="MFS_1"/>
    <property type="match status" value="1"/>
</dbReference>
<dbReference type="FunFam" id="1.20.1250.20:FF:000224">
    <property type="entry name" value="MFS transporter, putative"/>
    <property type="match status" value="1"/>
</dbReference>
<evidence type="ECO:0000259" key="4">
    <source>
        <dbReference type="Pfam" id="PF00155"/>
    </source>
</evidence>
<dbReference type="InterPro" id="IPR011701">
    <property type="entry name" value="MFS"/>
</dbReference>
<feature type="compositionally biased region" description="Basic and acidic residues" evidence="2">
    <location>
        <begin position="623"/>
        <end position="639"/>
    </location>
</feature>
<dbReference type="Gene3D" id="3.90.1150.10">
    <property type="entry name" value="Aspartate Aminotransferase, domain 1"/>
    <property type="match status" value="1"/>
</dbReference>
<name>A0A8H3UG03_VENIN</name>
<feature type="transmembrane region" description="Helical" evidence="3">
    <location>
        <begin position="775"/>
        <end position="794"/>
    </location>
</feature>
<dbReference type="PANTHER" id="PTHR43510:SF1">
    <property type="entry name" value="AMINOTRANSFERASE FUNCTION, HYPOTHETICAL (EUROFUNG)"/>
    <property type="match status" value="1"/>
</dbReference>
<dbReference type="EMBL" id="WNWS01000366">
    <property type="protein sequence ID" value="KAE9969479.1"/>
    <property type="molecule type" value="Genomic_DNA"/>
</dbReference>
<proteinExistence type="predicted"/>
<accession>A0A8H3UG03</accession>
<feature type="transmembrane region" description="Helical" evidence="3">
    <location>
        <begin position="490"/>
        <end position="507"/>
    </location>
</feature>
<dbReference type="InterPro" id="IPR015421">
    <property type="entry name" value="PyrdxlP-dep_Trfase_major"/>
</dbReference>
<dbReference type="SUPFAM" id="SSF103473">
    <property type="entry name" value="MFS general substrate transporter"/>
    <property type="match status" value="1"/>
</dbReference>
<feature type="domain" description="Aminotransferase class I/classII large" evidence="4">
    <location>
        <begin position="49"/>
        <end position="371"/>
    </location>
</feature>
<feature type="transmembrane region" description="Helical" evidence="3">
    <location>
        <begin position="578"/>
        <end position="600"/>
    </location>
</feature>
<feature type="transmembrane region" description="Helical" evidence="3">
    <location>
        <begin position="686"/>
        <end position="704"/>
    </location>
</feature>
<dbReference type="Gene3D" id="3.40.640.10">
    <property type="entry name" value="Type I PLP-dependent aspartate aminotransferase-like (Major domain)"/>
    <property type="match status" value="1"/>
</dbReference>
<keyword evidence="3" id="KW-0472">Membrane</keyword>
<dbReference type="GO" id="GO:0016020">
    <property type="term" value="C:membrane"/>
    <property type="evidence" value="ECO:0007669"/>
    <property type="project" value="UniProtKB-SubCell"/>
</dbReference>
<dbReference type="GO" id="GO:0022857">
    <property type="term" value="F:transmembrane transporter activity"/>
    <property type="evidence" value="ECO:0007669"/>
    <property type="project" value="InterPro"/>
</dbReference>
<keyword evidence="3" id="KW-0812">Transmembrane</keyword>
<feature type="transmembrane region" description="Helical" evidence="3">
    <location>
        <begin position="806"/>
        <end position="827"/>
    </location>
</feature>
<comment type="subcellular location">
    <subcellularLocation>
        <location evidence="1">Membrane</location>
        <topology evidence="1">Multi-pass membrane protein</topology>
    </subcellularLocation>
</comment>
<dbReference type="Proteomes" id="UP000447873">
    <property type="component" value="Unassembled WGS sequence"/>
</dbReference>
<comment type="caution">
    <text evidence="5">The sequence shown here is derived from an EMBL/GenBank/DDBJ whole genome shotgun (WGS) entry which is preliminary data.</text>
</comment>
<evidence type="ECO:0000313" key="5">
    <source>
        <dbReference type="EMBL" id="KAE9969479.1"/>
    </source>
</evidence>
<dbReference type="InterPro" id="IPR004839">
    <property type="entry name" value="Aminotransferase_I/II_large"/>
</dbReference>
<evidence type="ECO:0000256" key="2">
    <source>
        <dbReference type="SAM" id="MobiDB-lite"/>
    </source>
</evidence>
<evidence type="ECO:0000256" key="1">
    <source>
        <dbReference type="ARBA" id="ARBA00004141"/>
    </source>
</evidence>
<dbReference type="AlphaFoldDB" id="A0A8H3UG03"/>
<dbReference type="GO" id="GO:0030170">
    <property type="term" value="F:pyridoxal phosphate binding"/>
    <property type="evidence" value="ECO:0007669"/>
    <property type="project" value="InterPro"/>
</dbReference>
<organism evidence="5 6">
    <name type="scientific">Venturia inaequalis</name>
    <name type="common">Apple scab fungus</name>
    <dbReference type="NCBI Taxonomy" id="5025"/>
    <lineage>
        <taxon>Eukaryota</taxon>
        <taxon>Fungi</taxon>
        <taxon>Dikarya</taxon>
        <taxon>Ascomycota</taxon>
        <taxon>Pezizomycotina</taxon>
        <taxon>Dothideomycetes</taxon>
        <taxon>Pleosporomycetidae</taxon>
        <taxon>Venturiales</taxon>
        <taxon>Venturiaceae</taxon>
        <taxon>Venturia</taxon>
    </lineage>
</organism>
<dbReference type="CDD" id="cd00609">
    <property type="entry name" value="AAT_like"/>
    <property type="match status" value="1"/>
</dbReference>
<dbReference type="InterPro" id="IPR015422">
    <property type="entry name" value="PyrdxlP-dep_Trfase_small"/>
</dbReference>
<feature type="transmembrane region" description="Helical" evidence="3">
    <location>
        <begin position="735"/>
        <end position="754"/>
    </location>
</feature>
<evidence type="ECO:0000256" key="3">
    <source>
        <dbReference type="SAM" id="Phobius"/>
    </source>
</evidence>
<dbReference type="InterPro" id="IPR015424">
    <property type="entry name" value="PyrdxlP-dep_Trfase"/>
</dbReference>
<reference evidence="5 6" key="1">
    <citation type="submission" date="2018-12" db="EMBL/GenBank/DDBJ databases">
        <title>Venturia inaequalis Genome Resource.</title>
        <authorList>
            <person name="Lichtner F.J."/>
        </authorList>
    </citation>
    <scope>NUCLEOTIDE SEQUENCE [LARGE SCALE GENOMIC DNA]</scope>
    <source>
        <strain evidence="5 6">120213</strain>
    </source>
</reference>
<dbReference type="PANTHER" id="PTHR43510">
    <property type="entry name" value="AMINOTRANSFERASE FUNCTION, HYPOTHETICAL (EUROFUNG)"/>
    <property type="match status" value="1"/>
</dbReference>
<gene>
    <name evidence="5" type="ORF">EG328_006842</name>
</gene>
<dbReference type="Gene3D" id="1.20.1250.20">
    <property type="entry name" value="MFS general substrate transporter like domains"/>
    <property type="match status" value="1"/>
</dbReference>
<sequence>MVQLKLFGVEQWMDDYCPKATHDIAETCCDSISIDDLEGMCEDKSAKVMDTSVRLGYGEIRGSNDLRNNLARLYSSKAASPLSRDNILITPGAIAANHLVFYSLVGPGDHVICHYPTYQQLYEIPASLGAEVDLWKADPKKDWKLDLDDLKSLVKDKTKIIIINNPNNPTGSILTGPFLRELIDFAESKDIIIHSDEVYRPIFHSISPISSDFPPSILSLGYKNTIATGSMSKAYALAGIRTGWIASRNPEFIEKIANARHYTTISVSSVDERIAAFALHQNTVHQLLSRNITLAKTNLAILEKFVDKHDDICGWVKPIAGTTAFIRFHREGKAVDDVAMCKRLGEEAKVVVVPGSYGFGDDYKGYVRIGPALSPLIAARLRSSLHNVSTCKSSMEELPGTIRLFDLQADGSLNDTEITLIPQPTSHPDDPLRWSAARRYWHATLLCFIAAFTAATSNDAGSAADSQNSDLGISYNQINNAAVTLYGRRINYLISISMGLGGAAWFARVMSSGDSIGSQFFVGASESCAEAAVQQSLSDIFFQHQRGTVLGFYVLSTNLGTYLGPLVGGYIADSTLGWRWVGWFAVIVSGALLVVLFFGLEETAFDRRNFVDGASTSPALSARGDDTEKKGSISMPQERRSSVVHAGELESVKPRKPYWKRIALITPAPNLIGFGFKQYGQRLWHILRVFTFPAVLYAGLQWGAQDAWLTFYLTLEEDNWYGEPWNYTNAQVATMNVPCIIGSFIGCIYGGYFSDLFVRWMAKRNNGVAEAEHRLWFMFPTALISPIGLILFGVGTNNGWNWPVPYVGLGFIGFGWGCAGDISMTYLMDCYPDMVLEGMVGVAVVNNTIGMIFTFGTSYWFEAQSVTGVMCIIGALSFVFIMASLPMMIWGKAARRWTLTRYTEFLVTRDQML</sequence>
<keyword evidence="3" id="KW-1133">Transmembrane helix</keyword>
<dbReference type="Pfam" id="PF00155">
    <property type="entry name" value="Aminotran_1_2"/>
    <property type="match status" value="1"/>
</dbReference>
<evidence type="ECO:0000313" key="6">
    <source>
        <dbReference type="Proteomes" id="UP000447873"/>
    </source>
</evidence>
<feature type="transmembrane region" description="Helical" evidence="3">
    <location>
        <begin position="839"/>
        <end position="861"/>
    </location>
</feature>
<feature type="region of interest" description="Disordered" evidence="2">
    <location>
        <begin position="620"/>
        <end position="639"/>
    </location>
</feature>
<protein>
    <recommendedName>
        <fullName evidence="4">Aminotransferase class I/classII large domain-containing protein</fullName>
    </recommendedName>
</protein>